<evidence type="ECO:0008006" key="4">
    <source>
        <dbReference type="Google" id="ProtNLM"/>
    </source>
</evidence>
<feature type="compositionally biased region" description="Basic and acidic residues" evidence="1">
    <location>
        <begin position="204"/>
        <end position="215"/>
    </location>
</feature>
<dbReference type="SUPFAM" id="SSF53300">
    <property type="entry name" value="vWA-like"/>
    <property type="match status" value="1"/>
</dbReference>
<dbReference type="PIRSF" id="PIRSF010256">
    <property type="entry name" value="CoxE_vWa"/>
    <property type="match status" value="1"/>
</dbReference>
<gene>
    <name evidence="2" type="ORF">BJY28_000148</name>
</gene>
<dbReference type="InterPro" id="IPR036465">
    <property type="entry name" value="vWFA_dom_sf"/>
</dbReference>
<dbReference type="PANTHER" id="PTHR39338:SF5">
    <property type="entry name" value="BLR6139 PROTEIN"/>
    <property type="match status" value="1"/>
</dbReference>
<evidence type="ECO:0000313" key="3">
    <source>
        <dbReference type="Proteomes" id="UP000592181"/>
    </source>
</evidence>
<dbReference type="Pfam" id="PF05762">
    <property type="entry name" value="VWA_CoxE"/>
    <property type="match status" value="1"/>
</dbReference>
<organism evidence="2 3">
    <name type="scientific">Janibacter alkaliphilus</name>
    <dbReference type="NCBI Taxonomy" id="1069963"/>
    <lineage>
        <taxon>Bacteria</taxon>
        <taxon>Bacillati</taxon>
        <taxon>Actinomycetota</taxon>
        <taxon>Actinomycetes</taxon>
        <taxon>Micrococcales</taxon>
        <taxon>Intrasporangiaceae</taxon>
        <taxon>Janibacter</taxon>
    </lineage>
</organism>
<sequence length="498" mass="53596">MSSPEVALEPGALGARLVELGRSLRRHGVTVGTSEVADAAAAAHALGLTDRERLRAGVAASMMRRAGDRTVFDQLFDLHFPAALGERAAPEPEIEGTDRERAEAIRERLVQALADGDEDELERLAALALRELGALANQATMGGWSAGQALDRLAPQTAIAAALERARDAGEVPGGSGEGSGGGGEGGQGATGSGAGGGSGSPWRPERMTDRIDRDEIRGRVAAFRRAVETEAARRNAEVRGRDRIARYGVRDPLERKDFLLTGRTEAAELQAAIAPLSRKLAARLAARQRRSGRGGIDIRRTLRAAMSTGGVPVRPAHRRRHRSRADVVLLCDMSGSVSGFSRFTILLLQSLAGQFRRVRFFGFVNVTDDITDIVRESRVGEDISRQIAEQATLSRWHGSSDYGGALADFAERHLDAVGPRSTVLILGDARTNGTAPRPEALREIVAHAQHVVWLNPEAARQWDSGDSVAGVYGRVVDMHECRNIDQLRHFVTRVLPT</sequence>
<feature type="region of interest" description="Disordered" evidence="1">
    <location>
        <begin position="166"/>
        <end position="215"/>
    </location>
</feature>
<dbReference type="Proteomes" id="UP000592181">
    <property type="component" value="Unassembled WGS sequence"/>
</dbReference>
<accession>A0A852WYJ4</accession>
<dbReference type="InterPro" id="IPR008912">
    <property type="entry name" value="Uncharacterised_CoxE"/>
</dbReference>
<name>A0A852WYJ4_9MICO</name>
<dbReference type="AlphaFoldDB" id="A0A852WYJ4"/>
<reference evidence="2 3" key="1">
    <citation type="submission" date="2020-07" db="EMBL/GenBank/DDBJ databases">
        <title>Sequencing the genomes of 1000 actinobacteria strains.</title>
        <authorList>
            <person name="Klenk H.-P."/>
        </authorList>
    </citation>
    <scope>NUCLEOTIDE SEQUENCE [LARGE SCALE GENOMIC DNA]</scope>
    <source>
        <strain evidence="2 3">DSM 24723</strain>
    </source>
</reference>
<keyword evidence="3" id="KW-1185">Reference proteome</keyword>
<dbReference type="InterPro" id="IPR011195">
    <property type="entry name" value="UCP010256"/>
</dbReference>
<protein>
    <recommendedName>
        <fullName evidence="4">VWA domain-containing protein</fullName>
    </recommendedName>
</protein>
<evidence type="ECO:0000256" key="1">
    <source>
        <dbReference type="SAM" id="MobiDB-lite"/>
    </source>
</evidence>
<evidence type="ECO:0000313" key="2">
    <source>
        <dbReference type="EMBL" id="NYG35679.1"/>
    </source>
</evidence>
<comment type="caution">
    <text evidence="2">The sequence shown here is derived from an EMBL/GenBank/DDBJ whole genome shotgun (WGS) entry which is preliminary data.</text>
</comment>
<feature type="compositionally biased region" description="Gly residues" evidence="1">
    <location>
        <begin position="172"/>
        <end position="200"/>
    </location>
</feature>
<dbReference type="PANTHER" id="PTHR39338">
    <property type="entry name" value="BLL5662 PROTEIN-RELATED"/>
    <property type="match status" value="1"/>
</dbReference>
<proteinExistence type="predicted"/>
<dbReference type="RefSeq" id="WP_179461310.1">
    <property type="nucleotide sequence ID" value="NZ_JACBZX010000001.1"/>
</dbReference>
<dbReference type="EMBL" id="JACBZX010000001">
    <property type="protein sequence ID" value="NYG35679.1"/>
    <property type="molecule type" value="Genomic_DNA"/>
</dbReference>